<comment type="caution">
    <text evidence="1">The sequence shown here is derived from an EMBL/GenBank/DDBJ whole genome shotgun (WGS) entry which is preliminary data.</text>
</comment>
<sequence>EPTPPLESDRQPPTLEAYLGRPSDAQPPPFLTLPLELHRLIVRELKYPDLLSLKLSHPYFQGMIGLQPTIHSRIQWLMSRSRMALPVPQSTGLSFLSDVAFVANPEVKGIMNKRRRHHDCLKSQSAREMTIKTLGWQKGRTFCFVLEASSCPWI</sequence>
<dbReference type="HOGENOM" id="CLU_1932499_0_0_1"/>
<accession>W9Y2Y8</accession>
<dbReference type="Proteomes" id="UP000019478">
    <property type="component" value="Unassembled WGS sequence"/>
</dbReference>
<keyword evidence="2" id="KW-1185">Reference proteome</keyword>
<evidence type="ECO:0000313" key="2">
    <source>
        <dbReference type="Proteomes" id="UP000019478"/>
    </source>
</evidence>
<evidence type="ECO:0000313" key="1">
    <source>
        <dbReference type="EMBL" id="EXJ86838.1"/>
    </source>
</evidence>
<gene>
    <name evidence="1" type="ORF">A1O3_03792</name>
</gene>
<reference evidence="1 2" key="1">
    <citation type="submission" date="2013-03" db="EMBL/GenBank/DDBJ databases">
        <title>The Genome Sequence of Capronia epimyces CBS 606.96.</title>
        <authorList>
            <consortium name="The Broad Institute Genomics Platform"/>
            <person name="Cuomo C."/>
            <person name="de Hoog S."/>
            <person name="Gorbushina A."/>
            <person name="Walker B."/>
            <person name="Young S.K."/>
            <person name="Zeng Q."/>
            <person name="Gargeya S."/>
            <person name="Fitzgerald M."/>
            <person name="Haas B."/>
            <person name="Abouelleil A."/>
            <person name="Allen A.W."/>
            <person name="Alvarado L."/>
            <person name="Arachchi H.M."/>
            <person name="Berlin A.M."/>
            <person name="Chapman S.B."/>
            <person name="Gainer-Dewar J."/>
            <person name="Goldberg J."/>
            <person name="Griggs A."/>
            <person name="Gujja S."/>
            <person name="Hansen M."/>
            <person name="Howarth C."/>
            <person name="Imamovic A."/>
            <person name="Ireland A."/>
            <person name="Larimer J."/>
            <person name="McCowan C."/>
            <person name="Murphy C."/>
            <person name="Pearson M."/>
            <person name="Poon T.W."/>
            <person name="Priest M."/>
            <person name="Roberts A."/>
            <person name="Saif S."/>
            <person name="Shea T."/>
            <person name="Sisk P."/>
            <person name="Sykes S."/>
            <person name="Wortman J."/>
            <person name="Nusbaum C."/>
            <person name="Birren B."/>
        </authorList>
    </citation>
    <scope>NUCLEOTIDE SEQUENCE [LARGE SCALE GENOMIC DNA]</scope>
    <source>
        <strain evidence="1 2">CBS 606.96</strain>
    </source>
</reference>
<name>W9Y2Y8_9EURO</name>
<dbReference type="EMBL" id="AMGY01000003">
    <property type="protein sequence ID" value="EXJ86838.1"/>
    <property type="molecule type" value="Genomic_DNA"/>
</dbReference>
<feature type="non-terminal residue" evidence="1">
    <location>
        <position position="1"/>
    </location>
</feature>
<dbReference type="STRING" id="1182542.W9Y2Y8"/>
<evidence type="ECO:0008006" key="3">
    <source>
        <dbReference type="Google" id="ProtNLM"/>
    </source>
</evidence>
<dbReference type="GeneID" id="19167917"/>
<dbReference type="OrthoDB" id="5281164at2759"/>
<dbReference type="RefSeq" id="XP_007732117.1">
    <property type="nucleotide sequence ID" value="XM_007733927.1"/>
</dbReference>
<proteinExistence type="predicted"/>
<dbReference type="AlphaFoldDB" id="W9Y2Y8"/>
<dbReference type="eggNOG" id="ENOG502STPT">
    <property type="taxonomic scope" value="Eukaryota"/>
</dbReference>
<organism evidence="1 2">
    <name type="scientific">Capronia epimyces CBS 606.96</name>
    <dbReference type="NCBI Taxonomy" id="1182542"/>
    <lineage>
        <taxon>Eukaryota</taxon>
        <taxon>Fungi</taxon>
        <taxon>Dikarya</taxon>
        <taxon>Ascomycota</taxon>
        <taxon>Pezizomycotina</taxon>
        <taxon>Eurotiomycetes</taxon>
        <taxon>Chaetothyriomycetidae</taxon>
        <taxon>Chaetothyriales</taxon>
        <taxon>Herpotrichiellaceae</taxon>
        <taxon>Capronia</taxon>
    </lineage>
</organism>
<protein>
    <recommendedName>
        <fullName evidence="3">F-box domain-containing protein</fullName>
    </recommendedName>
</protein>
<feature type="non-terminal residue" evidence="1">
    <location>
        <position position="154"/>
    </location>
</feature>